<protein>
    <recommendedName>
        <fullName evidence="2">DUF2423 domain-containing protein</fullName>
    </recommendedName>
</protein>
<feature type="compositionally biased region" description="Basic and acidic residues" evidence="1">
    <location>
        <begin position="61"/>
        <end position="73"/>
    </location>
</feature>
<evidence type="ECO:0000256" key="1">
    <source>
        <dbReference type="SAM" id="MobiDB-lite"/>
    </source>
</evidence>
<dbReference type="InterPro" id="IPR019434">
    <property type="entry name" value="DUF2423"/>
</dbReference>
<feature type="domain" description="DUF2423" evidence="2">
    <location>
        <begin position="1"/>
        <end position="44"/>
    </location>
</feature>
<dbReference type="AlphaFoldDB" id="A0A0M8MPK3"/>
<dbReference type="PANTHER" id="PTHR28219:SF1">
    <property type="entry name" value="UPF0642 PROTEIN YBL028C"/>
    <property type="match status" value="1"/>
</dbReference>
<dbReference type="OrthoDB" id="4087970at2759"/>
<evidence type="ECO:0000259" key="2">
    <source>
        <dbReference type="Pfam" id="PF10338"/>
    </source>
</evidence>
<feature type="region of interest" description="Disordered" evidence="1">
    <location>
        <begin position="42"/>
        <end position="120"/>
    </location>
</feature>
<dbReference type="Proteomes" id="UP000053831">
    <property type="component" value="Unassembled WGS sequence"/>
</dbReference>
<feature type="compositionally biased region" description="Basic and acidic residues" evidence="1">
    <location>
        <begin position="42"/>
        <end position="54"/>
    </location>
</feature>
<comment type="caution">
    <text evidence="3">The sequence shown here is derived from an EMBL/GenBank/DDBJ whole genome shotgun (WGS) entry which is preliminary data.</text>
</comment>
<sequence length="120" mass="13380">MAKSSRSSTRKANNRRLASNVFGPAEDARRERLSAKLMELAKQPKPDADIKMDLNVDDAAEDKAQEEAEKDESTMDVDSAKPSAGRITKRRIDKRKQKKSGIVFKKYSDRVAGGKKRSGK</sequence>
<evidence type="ECO:0000313" key="4">
    <source>
        <dbReference type="Proteomes" id="UP000053831"/>
    </source>
</evidence>
<reference evidence="3 4" key="1">
    <citation type="submission" date="2015-07" db="EMBL/GenBank/DDBJ databases">
        <title>The genome of the fungus Escovopsis weberi, a specialized disease agent of ant agriculture.</title>
        <authorList>
            <person name="de Man T.J."/>
            <person name="Stajich J.E."/>
            <person name="Kubicek C.P."/>
            <person name="Chenthamara K."/>
            <person name="Atanasova L."/>
            <person name="Druzhinina I.S."/>
            <person name="Birnbaum S."/>
            <person name="Barribeau S.M."/>
            <person name="Teiling C."/>
            <person name="Suen G."/>
            <person name="Currie C."/>
            <person name="Gerardo N.M."/>
        </authorList>
    </citation>
    <scope>NUCLEOTIDE SEQUENCE [LARGE SCALE GENOMIC DNA]</scope>
</reference>
<dbReference type="PANTHER" id="PTHR28219">
    <property type="entry name" value="UPF0642 PROTEIN YBL028C"/>
    <property type="match status" value="1"/>
</dbReference>
<accession>A0A0M8MPK3</accession>
<dbReference type="EMBL" id="LGSR01000029">
    <property type="protein sequence ID" value="KOS16676.1"/>
    <property type="molecule type" value="Genomic_DNA"/>
</dbReference>
<evidence type="ECO:0000313" key="3">
    <source>
        <dbReference type="EMBL" id="KOS16676.1"/>
    </source>
</evidence>
<name>A0A0M8MPK3_ESCWE</name>
<dbReference type="GO" id="GO:0030687">
    <property type="term" value="C:preribosome, large subunit precursor"/>
    <property type="evidence" value="ECO:0007669"/>
    <property type="project" value="TreeGrafter"/>
</dbReference>
<feature type="region of interest" description="Disordered" evidence="1">
    <location>
        <begin position="1"/>
        <end position="28"/>
    </location>
</feature>
<gene>
    <name evidence="3" type="ORF">ESCO_004606</name>
</gene>
<organism evidence="3 4">
    <name type="scientific">Escovopsis weberi</name>
    <dbReference type="NCBI Taxonomy" id="150374"/>
    <lineage>
        <taxon>Eukaryota</taxon>
        <taxon>Fungi</taxon>
        <taxon>Dikarya</taxon>
        <taxon>Ascomycota</taxon>
        <taxon>Pezizomycotina</taxon>
        <taxon>Sordariomycetes</taxon>
        <taxon>Hypocreomycetidae</taxon>
        <taxon>Hypocreales</taxon>
        <taxon>Hypocreaceae</taxon>
        <taxon>Escovopsis</taxon>
    </lineage>
</organism>
<dbReference type="Pfam" id="PF10338">
    <property type="entry name" value="YBL028C_N"/>
    <property type="match status" value="1"/>
</dbReference>
<feature type="compositionally biased region" description="Basic residues" evidence="1">
    <location>
        <begin position="87"/>
        <end position="99"/>
    </location>
</feature>
<keyword evidence="4" id="KW-1185">Reference proteome</keyword>
<proteinExistence type="predicted"/>